<gene>
    <name evidence="6" type="ORF">NA736_06705</name>
</gene>
<keyword evidence="3" id="KW-1266">Target cell cytoplasm</keyword>
<comment type="subcellular location">
    <subcellularLocation>
        <location evidence="1">Target cell</location>
        <location evidence="1">Target cell cytoplasm</location>
    </subcellularLocation>
</comment>
<dbReference type="EMBL" id="JAMZOO010000001">
    <property type="protein sequence ID" value="MEB6856720.1"/>
    <property type="molecule type" value="Genomic_DNA"/>
</dbReference>
<keyword evidence="2" id="KW-0800">Toxin</keyword>
<evidence type="ECO:0000256" key="1">
    <source>
        <dbReference type="ARBA" id="ARBA00004219"/>
    </source>
</evidence>
<evidence type="ECO:0000313" key="7">
    <source>
        <dbReference type="Proteomes" id="UP001332939"/>
    </source>
</evidence>
<evidence type="ECO:0000313" key="6">
    <source>
        <dbReference type="EMBL" id="MEB6856720.1"/>
    </source>
</evidence>
<evidence type="ECO:0000256" key="3">
    <source>
        <dbReference type="ARBA" id="ARBA00022913"/>
    </source>
</evidence>
<feature type="domain" description="VENN motif-containing" evidence="5">
    <location>
        <begin position="175"/>
        <end position="225"/>
    </location>
</feature>
<name>A0ABU6EFB8_9GAMM</name>
<dbReference type="Pfam" id="PF04829">
    <property type="entry name" value="PT-VENN"/>
    <property type="match status" value="1"/>
</dbReference>
<protein>
    <submittedName>
        <fullName evidence="6">VENN motif pre-toxin domain-containing protein</fullName>
    </submittedName>
</protein>
<dbReference type="InterPro" id="IPR006914">
    <property type="entry name" value="VENN_dom"/>
</dbReference>
<dbReference type="RefSeq" id="WP_325931403.1">
    <property type="nucleotide sequence ID" value="NZ_JAMZOO010000001.1"/>
</dbReference>
<dbReference type="Proteomes" id="UP001332939">
    <property type="component" value="Unassembled WGS sequence"/>
</dbReference>
<evidence type="ECO:0000256" key="4">
    <source>
        <dbReference type="ARBA" id="ARBA00023026"/>
    </source>
</evidence>
<evidence type="ECO:0000259" key="5">
    <source>
        <dbReference type="Pfam" id="PF04829"/>
    </source>
</evidence>
<comment type="caution">
    <text evidence="6">The sequence shown here is derived from an EMBL/GenBank/DDBJ whole genome shotgun (WGS) entry which is preliminary data.</text>
</comment>
<reference evidence="6 7" key="1">
    <citation type="submission" date="2022-05" db="EMBL/GenBank/DDBJ databases">
        <title>Whole genome sequences of Escherichia coli of fish isolates collected from Assam, India.</title>
        <authorList>
            <person name="Sudha S."/>
            <person name="Muneeb K.H."/>
            <person name="Rakshit O."/>
            <person name="Mendem S.K."/>
            <person name="Raisen C."/>
            <person name="Holmes M.A."/>
            <person name="Shome B.R."/>
            <person name="Sivaraman G.K."/>
        </authorList>
    </citation>
    <scope>NUCLEOTIDE SEQUENCE [LARGE SCALE GENOMIC DNA]</scope>
    <source>
        <strain evidence="6 7">278</strain>
    </source>
</reference>
<evidence type="ECO:0000256" key="2">
    <source>
        <dbReference type="ARBA" id="ARBA00022656"/>
    </source>
</evidence>
<sequence>MGEIGAQIIDLATTVDTIHGTHQAKENSRLDNLSDTAYDNIYQALSETKDNVTERDVQNYLFQQRLQDHTNQSDFGTGGKYTRAIQAVTAFTQGIMGNNIVTAIANGSAPYLANEVKNQIQGNSVESDIQRTIAHGLLNAGLALAKGENAAAQAAGAMIGETMGILSHSLYGKPPEELTESEKQNISAWATLASGIAGGLISDNSAGVANAAQAGKVVVENNYLTAKQIISWLEKYYLASSTDEEKKHLVGLGNKVDIEQQQKAMETRITKEHLVQQQDELILLIQSAECDVHCKSIAEYSIKKLDPIIEHYSELQRGNNIPRAVIATTTLGLPIMSKAISPYVSSWLGSTTVASRVIGVTTTGSANLGMQGYNIYTEPEASFSYASFGSSLLTGLITPGMGYWGTLTTNTTGAGISSLIDGQSPWVSMGGALAGSTVGYGGTKWLTYRLDNKFNPWSSGLKERPLVVMPSITAPPSVSPMSGIIGSLLGSTGSEYLNKETSGVLKKITIENENESN</sequence>
<proteinExistence type="predicted"/>
<accession>A0ABU6EFB8</accession>
<organism evidence="6 7">
    <name type="scientific">Proteus cibi</name>
    <dbReference type="NCBI Taxonomy" id="2050966"/>
    <lineage>
        <taxon>Bacteria</taxon>
        <taxon>Pseudomonadati</taxon>
        <taxon>Pseudomonadota</taxon>
        <taxon>Gammaproteobacteria</taxon>
        <taxon>Enterobacterales</taxon>
        <taxon>Morganellaceae</taxon>
        <taxon>Proteus</taxon>
    </lineage>
</organism>
<keyword evidence="4" id="KW-0843">Virulence</keyword>
<keyword evidence="7" id="KW-1185">Reference proteome</keyword>